<keyword evidence="4" id="KW-0411">Iron-sulfur</keyword>
<evidence type="ECO:0000259" key="5">
    <source>
        <dbReference type="Pfam" id="PF00384"/>
    </source>
</evidence>
<proteinExistence type="predicted"/>
<dbReference type="GO" id="GO:0043546">
    <property type="term" value="F:molybdopterin cofactor binding"/>
    <property type="evidence" value="ECO:0007669"/>
    <property type="project" value="InterPro"/>
</dbReference>
<comment type="caution">
    <text evidence="7">The sequence shown here is derived from an EMBL/GenBank/DDBJ whole genome shotgun (WGS) entry which is preliminary data.</text>
</comment>
<feature type="domain" description="Molybdopterin oxidoreductase" evidence="5">
    <location>
        <begin position="5"/>
        <end position="332"/>
    </location>
</feature>
<evidence type="ECO:0000256" key="3">
    <source>
        <dbReference type="ARBA" id="ARBA00023004"/>
    </source>
</evidence>
<protein>
    <submittedName>
        <fullName evidence="7">Formate dehydrogenase subunit alpha family protein</fullName>
    </submittedName>
</protein>
<dbReference type="SUPFAM" id="SSF53706">
    <property type="entry name" value="Formate dehydrogenase/DMSO reductase, domains 1-3"/>
    <property type="match status" value="1"/>
</dbReference>
<dbReference type="Proteomes" id="UP000017081">
    <property type="component" value="Unassembled WGS sequence"/>
</dbReference>
<dbReference type="Gene3D" id="3.40.228.10">
    <property type="entry name" value="Dimethylsulfoxide Reductase, domain 2"/>
    <property type="match status" value="1"/>
</dbReference>
<dbReference type="PANTHER" id="PTHR43105:SF14">
    <property type="entry name" value="FORMATE DEHYDROGENASE H"/>
    <property type="match status" value="1"/>
</dbReference>
<reference evidence="7 8" key="1">
    <citation type="submission" date="2013-08" db="EMBL/GenBank/DDBJ databases">
        <authorList>
            <person name="Weinstock G."/>
            <person name="Sodergren E."/>
            <person name="Wylie T."/>
            <person name="Fulton L."/>
            <person name="Fulton R."/>
            <person name="Fronick C."/>
            <person name="O'Laughlin M."/>
            <person name="Godfrey J."/>
            <person name="Miner T."/>
            <person name="Herter B."/>
            <person name="Appelbaum E."/>
            <person name="Cordes M."/>
            <person name="Lek S."/>
            <person name="Wollam A."/>
            <person name="Pepin K.H."/>
            <person name="Palsikar V.B."/>
            <person name="Mitreva M."/>
            <person name="Wilson R.K."/>
        </authorList>
    </citation>
    <scope>NUCLEOTIDE SEQUENCE [LARGE SCALE GENOMIC DNA]</scope>
    <source>
        <strain evidence="7 8">ATCC BAA-474</strain>
    </source>
</reference>
<keyword evidence="3" id="KW-0408">Iron</keyword>
<dbReference type="HOGENOM" id="CLU_000422_13_4_0"/>
<dbReference type="InterPro" id="IPR009010">
    <property type="entry name" value="Asp_de-COase-like_dom_sf"/>
</dbReference>
<gene>
    <name evidence="7" type="ORF">HMPREF0202_02048</name>
</gene>
<dbReference type="SUPFAM" id="SSF50692">
    <property type="entry name" value="ADC-like"/>
    <property type="match status" value="1"/>
</dbReference>
<evidence type="ECO:0000313" key="7">
    <source>
        <dbReference type="EMBL" id="ERT68056.1"/>
    </source>
</evidence>
<dbReference type="Gene3D" id="2.40.40.20">
    <property type="match status" value="1"/>
</dbReference>
<sequence>MGSGAMTNSIEEVVDSKVIFIIGSNPRENHPVIGAKIKTAKLNGAKVIVADPRMIDLANDADVFLQLNLGTNIALINGMIHVIIKENLYNKEYVKRNTENFEELVKLVEKYTPEYVSNVCGVSKELIEKAARIYSSNVASIFYAMGITQHKAGTNGVMSLSNLALLCGNIGVKFGGINPLRGQNNVQGSCDMGGLPDSYPGYQKVYNPKIKDKFEKEWDVELSDKIGYTIPEMMHRASHHELKCLYIMGENPMVSDPDINHIKHALESLDFLIVQDIFMTETAQLADVVLPALSFAEKDGTFTNTERRIQRVRKVVDRDGVEPDWKIINNIMNILGYEKVYKSAEEITKEIARVTPQYEGLDYKIIDKLGIAWPIGENKKGTSILHIDSPMRGKGLFVPSEQELLGENQCSQYPYLLTNGRNLYHYHTRTMTGKVDGLNEKSPDSYIEIHPQTMRKLNITNNEIIKVISRRGEILTRVTPNEGILEELFFMPFHFAEGACNVLTGADRIDEKCGIPELKVTAVRIEKLI</sequence>
<evidence type="ECO:0000256" key="2">
    <source>
        <dbReference type="ARBA" id="ARBA00023002"/>
    </source>
</evidence>
<dbReference type="AlphaFoldDB" id="U7V952"/>
<dbReference type="EMBL" id="AXZF01000084">
    <property type="protein sequence ID" value="ERT68056.1"/>
    <property type="molecule type" value="Genomic_DNA"/>
</dbReference>
<dbReference type="GO" id="GO:0051536">
    <property type="term" value="F:iron-sulfur cluster binding"/>
    <property type="evidence" value="ECO:0007669"/>
    <property type="project" value="UniProtKB-KW"/>
</dbReference>
<dbReference type="InterPro" id="IPR006656">
    <property type="entry name" value="Mopterin_OxRdtase"/>
</dbReference>
<keyword evidence="1" id="KW-0479">Metal-binding</keyword>
<feature type="domain" description="Molybdopterin dinucleotide-binding" evidence="6">
    <location>
        <begin position="416"/>
        <end position="521"/>
    </location>
</feature>
<dbReference type="InterPro" id="IPR006657">
    <property type="entry name" value="MoPterin_dinucl-bd_dom"/>
</dbReference>
<dbReference type="STRING" id="1319815.HMPREF0202_02048"/>
<dbReference type="PANTHER" id="PTHR43105">
    <property type="entry name" value="RESPIRATORY NITRATE REDUCTASE"/>
    <property type="match status" value="1"/>
</dbReference>
<keyword evidence="8" id="KW-1185">Reference proteome</keyword>
<dbReference type="GO" id="GO:0003954">
    <property type="term" value="F:NADH dehydrogenase activity"/>
    <property type="evidence" value="ECO:0007669"/>
    <property type="project" value="TreeGrafter"/>
</dbReference>
<evidence type="ECO:0000256" key="1">
    <source>
        <dbReference type="ARBA" id="ARBA00022723"/>
    </source>
</evidence>
<dbReference type="GO" id="GO:0046872">
    <property type="term" value="F:metal ion binding"/>
    <property type="evidence" value="ECO:0007669"/>
    <property type="project" value="UniProtKB-KW"/>
</dbReference>
<dbReference type="PATRIC" id="fig|1319815.3.peg.1974"/>
<name>U7V952_9FUSO</name>
<evidence type="ECO:0000259" key="6">
    <source>
        <dbReference type="Pfam" id="PF01568"/>
    </source>
</evidence>
<dbReference type="GO" id="GO:0022904">
    <property type="term" value="P:respiratory electron transport chain"/>
    <property type="evidence" value="ECO:0007669"/>
    <property type="project" value="TreeGrafter"/>
</dbReference>
<keyword evidence="2" id="KW-0560">Oxidoreductase</keyword>
<evidence type="ECO:0000256" key="4">
    <source>
        <dbReference type="ARBA" id="ARBA00023014"/>
    </source>
</evidence>
<dbReference type="eggNOG" id="COG3383">
    <property type="taxonomic scope" value="Bacteria"/>
</dbReference>
<evidence type="ECO:0000313" key="8">
    <source>
        <dbReference type="Proteomes" id="UP000017081"/>
    </source>
</evidence>
<dbReference type="Pfam" id="PF00384">
    <property type="entry name" value="Molybdopterin"/>
    <property type="match status" value="1"/>
</dbReference>
<accession>U7V952</accession>
<dbReference type="Gene3D" id="3.40.50.740">
    <property type="match status" value="1"/>
</dbReference>
<dbReference type="InterPro" id="IPR050123">
    <property type="entry name" value="Prok_molybdopt-oxidoreductase"/>
</dbReference>
<dbReference type="GO" id="GO:0016020">
    <property type="term" value="C:membrane"/>
    <property type="evidence" value="ECO:0007669"/>
    <property type="project" value="TreeGrafter"/>
</dbReference>
<organism evidence="7 8">
    <name type="scientific">Cetobacterium somerae ATCC BAA-474</name>
    <dbReference type="NCBI Taxonomy" id="1319815"/>
    <lineage>
        <taxon>Bacteria</taxon>
        <taxon>Fusobacteriati</taxon>
        <taxon>Fusobacteriota</taxon>
        <taxon>Fusobacteriia</taxon>
        <taxon>Fusobacteriales</taxon>
        <taxon>Fusobacteriaceae</taxon>
        <taxon>Cetobacterium</taxon>
    </lineage>
</organism>
<dbReference type="Pfam" id="PF01568">
    <property type="entry name" value="Molydop_binding"/>
    <property type="match status" value="1"/>
</dbReference>